<keyword evidence="2 3" id="KW-0067">ATP-binding</keyword>
<evidence type="ECO:0000256" key="2">
    <source>
        <dbReference type="ARBA" id="ARBA00022840"/>
    </source>
</evidence>
<comment type="pathway">
    <text evidence="3">Cofactor biosynthesis; coenzyme A biosynthesis; CoA from (R)-pantothenate: step 5/5.</text>
</comment>
<dbReference type="NCBIfam" id="TIGR00152">
    <property type="entry name" value="dephospho-CoA kinase"/>
    <property type="match status" value="1"/>
</dbReference>
<dbReference type="PANTHER" id="PTHR10695">
    <property type="entry name" value="DEPHOSPHO-COA KINASE-RELATED"/>
    <property type="match status" value="1"/>
</dbReference>
<dbReference type="GO" id="GO:0004140">
    <property type="term" value="F:dephospho-CoA kinase activity"/>
    <property type="evidence" value="ECO:0007669"/>
    <property type="project" value="UniProtKB-EC"/>
</dbReference>
<dbReference type="PANTHER" id="PTHR10695:SF46">
    <property type="entry name" value="BIFUNCTIONAL COENZYME A SYNTHASE-RELATED"/>
    <property type="match status" value="1"/>
</dbReference>
<dbReference type="Proteomes" id="UP000822152">
    <property type="component" value="Unassembled WGS sequence"/>
</dbReference>
<dbReference type="EMBL" id="JAAIPF010000009">
    <property type="protein sequence ID" value="NSF73289.1"/>
    <property type="molecule type" value="Genomic_DNA"/>
</dbReference>
<comment type="similarity">
    <text evidence="3">Belongs to the CoaE family.</text>
</comment>
<dbReference type="InterPro" id="IPR027417">
    <property type="entry name" value="P-loop_NTPase"/>
</dbReference>
<comment type="subcellular location">
    <subcellularLocation>
        <location evidence="3">Cytoplasm</location>
    </subcellularLocation>
</comment>
<dbReference type="Pfam" id="PF01121">
    <property type="entry name" value="CoaE"/>
    <property type="match status" value="1"/>
</dbReference>
<proteinExistence type="inferred from homology"/>
<comment type="function">
    <text evidence="3">Catalyzes the phosphorylation of the 3'-hydroxyl group of dephosphocoenzyme A to form coenzyme A.</text>
</comment>
<evidence type="ECO:0000256" key="1">
    <source>
        <dbReference type="ARBA" id="ARBA00022741"/>
    </source>
</evidence>
<keyword evidence="3 5" id="KW-0418">Kinase</keyword>
<comment type="catalytic activity">
    <reaction evidence="3">
        <text>3'-dephospho-CoA + ATP = ADP + CoA + H(+)</text>
        <dbReference type="Rhea" id="RHEA:18245"/>
        <dbReference type="ChEBI" id="CHEBI:15378"/>
        <dbReference type="ChEBI" id="CHEBI:30616"/>
        <dbReference type="ChEBI" id="CHEBI:57287"/>
        <dbReference type="ChEBI" id="CHEBI:57328"/>
        <dbReference type="ChEBI" id="CHEBI:456216"/>
        <dbReference type="EC" id="2.7.1.24"/>
    </reaction>
</comment>
<organism evidence="5 6">
    <name type="scientific">Blautia wexlerae</name>
    <dbReference type="NCBI Taxonomy" id="418240"/>
    <lineage>
        <taxon>Bacteria</taxon>
        <taxon>Bacillati</taxon>
        <taxon>Bacillota</taxon>
        <taxon>Clostridia</taxon>
        <taxon>Lachnospirales</taxon>
        <taxon>Lachnospiraceae</taxon>
        <taxon>Blautia</taxon>
    </lineage>
</organism>
<sequence length="199" mass="23098">MITIGITGGVGAGKSTVLDFLEQEYQAYVMKADEIGHLVMEPGQSCYEPVIALFGKQVIKNDKTIDRRLVSDVVFSHPDMLEKLNHIIHPAVKEYIRRQLALKKEEEQRICVVEAALLLEDHYEEFCDTVWYIHTDSEIRIRRLMESRGYTREKSMSIIASQAPEEFFRTHTDYVVTNNTDLEDTWQQIREGIKKYEAL</sequence>
<gene>
    <name evidence="3" type="primary">coaE</name>
    <name evidence="5" type="ORF">G4952_05525</name>
</gene>
<comment type="caution">
    <text evidence="5">The sequence shown here is derived from an EMBL/GenBank/DDBJ whole genome shotgun (WGS) entry which is preliminary data.</text>
</comment>
<dbReference type="PROSITE" id="PS51219">
    <property type="entry name" value="DPCK"/>
    <property type="match status" value="1"/>
</dbReference>
<evidence type="ECO:0000256" key="4">
    <source>
        <dbReference type="NCBIfam" id="TIGR00152"/>
    </source>
</evidence>
<keyword evidence="3" id="KW-0173">Coenzyme A biosynthesis</keyword>
<feature type="binding site" evidence="3">
    <location>
        <begin position="11"/>
        <end position="16"/>
    </location>
    <ligand>
        <name>ATP</name>
        <dbReference type="ChEBI" id="CHEBI:30616"/>
    </ligand>
</feature>
<protein>
    <recommendedName>
        <fullName evidence="3 4">Dephospho-CoA kinase</fullName>
        <ecNumber evidence="3 4">2.7.1.24</ecNumber>
    </recommendedName>
    <alternativeName>
        <fullName evidence="3">Dephosphocoenzyme A kinase</fullName>
    </alternativeName>
</protein>
<evidence type="ECO:0000256" key="3">
    <source>
        <dbReference type="HAMAP-Rule" id="MF_00376"/>
    </source>
</evidence>
<dbReference type="InterPro" id="IPR001977">
    <property type="entry name" value="Depp_CoAkinase"/>
</dbReference>
<evidence type="ECO:0000313" key="6">
    <source>
        <dbReference type="Proteomes" id="UP000822152"/>
    </source>
</evidence>
<dbReference type="SUPFAM" id="SSF52540">
    <property type="entry name" value="P-loop containing nucleoside triphosphate hydrolases"/>
    <property type="match status" value="1"/>
</dbReference>
<dbReference type="RefSeq" id="WP_173742970.1">
    <property type="nucleotide sequence ID" value="NZ_JAAIPF010000009.1"/>
</dbReference>
<keyword evidence="3" id="KW-0963">Cytoplasm</keyword>
<reference evidence="5 6" key="1">
    <citation type="journal article" date="2020" name="Cell Host Microbe">
        <title>Functional and Genomic Variation between Human-Derived Isolates of Lachnospiraceae Reveals Inter- and Intra-Species Diversity.</title>
        <authorList>
            <person name="Sorbara M.T."/>
            <person name="Littmann E.R."/>
            <person name="Fontana E."/>
            <person name="Moody T.U."/>
            <person name="Kohout C.E."/>
            <person name="Gjonbalaj M."/>
            <person name="Eaton V."/>
            <person name="Seok R."/>
            <person name="Leiner I.M."/>
            <person name="Pamer E.G."/>
        </authorList>
    </citation>
    <scope>NUCLEOTIDE SEQUENCE [LARGE SCALE GENOMIC DNA]</scope>
    <source>
        <strain evidence="5 6">MSK.20.11</strain>
    </source>
</reference>
<dbReference type="EC" id="2.7.1.24" evidence="3 4"/>
<keyword evidence="6" id="KW-1185">Reference proteome</keyword>
<dbReference type="CDD" id="cd02022">
    <property type="entry name" value="DPCK"/>
    <property type="match status" value="1"/>
</dbReference>
<evidence type="ECO:0000313" key="5">
    <source>
        <dbReference type="EMBL" id="NSF73289.1"/>
    </source>
</evidence>
<keyword evidence="3 5" id="KW-0808">Transferase</keyword>
<keyword evidence="1 3" id="KW-0547">Nucleotide-binding</keyword>
<dbReference type="Gene3D" id="3.40.50.300">
    <property type="entry name" value="P-loop containing nucleotide triphosphate hydrolases"/>
    <property type="match status" value="1"/>
</dbReference>
<dbReference type="HAMAP" id="MF_00376">
    <property type="entry name" value="Dephospho_CoA_kinase"/>
    <property type="match status" value="1"/>
</dbReference>
<name>A0ABX2GM24_9FIRM</name>
<accession>A0ABX2GM24</accession>